<keyword evidence="3" id="KW-1185">Reference proteome</keyword>
<dbReference type="Proteomes" id="UP001162030">
    <property type="component" value="Chromosome"/>
</dbReference>
<evidence type="ECO:0000313" key="2">
    <source>
        <dbReference type="EMBL" id="CAI8724412.1"/>
    </source>
</evidence>
<dbReference type="PANTHER" id="PTHR36836">
    <property type="entry name" value="COLANIC ACID BIOSYNTHESIS PROTEIN WCAK"/>
    <property type="match status" value="1"/>
</dbReference>
<dbReference type="PANTHER" id="PTHR36836:SF1">
    <property type="entry name" value="COLANIC ACID BIOSYNTHESIS PROTEIN WCAK"/>
    <property type="match status" value="1"/>
</dbReference>
<reference evidence="2 3" key="1">
    <citation type="submission" date="2023-03" db="EMBL/GenBank/DDBJ databases">
        <authorList>
            <person name="Pearce D."/>
        </authorList>
    </citation>
    <scope>NUCLEOTIDE SEQUENCE [LARGE SCALE GENOMIC DNA]</scope>
    <source>
        <strain evidence="2">Msz</strain>
    </source>
</reference>
<organism evidence="2 3">
    <name type="scientific">Methylocaldum szegediense</name>
    <dbReference type="NCBI Taxonomy" id="73780"/>
    <lineage>
        <taxon>Bacteria</taxon>
        <taxon>Pseudomonadati</taxon>
        <taxon>Pseudomonadota</taxon>
        <taxon>Gammaproteobacteria</taxon>
        <taxon>Methylococcales</taxon>
        <taxon>Methylococcaceae</taxon>
        <taxon>Methylocaldum</taxon>
    </lineage>
</organism>
<protein>
    <submittedName>
        <fullName evidence="2">Colanic acid/amylovoran biosynthesis protein</fullName>
    </submittedName>
</protein>
<feature type="domain" description="Polysaccharide pyruvyl transferase" evidence="1">
    <location>
        <begin position="76"/>
        <end position="376"/>
    </location>
</feature>
<proteinExistence type="predicted"/>
<sequence length="459" mass="51320">MELSSDKPQKPIRIKNVQAKGVRALLREFLRVPMLYKEWQREKEQLANPPHPHPNESCNSILIAPCDPDTVAGSKGDEAMITAFVERIREFNPTCRFGLLTYRDKVPETLANLGVHLEPVWANPKWSLRRLIQTMSHYEGLVIVGGDVMDGYYSPLTALRLWVVGDMAARLGKRSATLGFSFNDRPSSRLRRCLRSLDQRFVVSVRDEVSLERFGRISQANSRLVADAAFLLRPWLSERVEAVRLWAESQRAKGHTVVGFNLHPMLIKEGDESQRSAMVRAAVGGLREVAARNDVTFLLISHDFRGGPLGDEAMLGPIFEQLQDELGERIRYWKNHFSAKELKAIASLTDAVFTGRMHLAVAALGQGVPVAAVTYQGKFEGLFRHFELPGHLAVAPESILDSSRLASLLGELVSSREVLATRVSDSWPRVEQLALLNIEPFLAKEVSPNASSDVAFFHP</sequence>
<dbReference type="InterPro" id="IPR007345">
    <property type="entry name" value="Polysacch_pyruvyl_Trfase"/>
</dbReference>
<accession>A0ABN8WWA8</accession>
<dbReference type="Pfam" id="PF04230">
    <property type="entry name" value="PS_pyruv_trans"/>
    <property type="match status" value="1"/>
</dbReference>
<dbReference type="EMBL" id="OX458333">
    <property type="protein sequence ID" value="CAI8724412.1"/>
    <property type="molecule type" value="Genomic_DNA"/>
</dbReference>
<evidence type="ECO:0000259" key="1">
    <source>
        <dbReference type="Pfam" id="PF04230"/>
    </source>
</evidence>
<evidence type="ECO:0000313" key="3">
    <source>
        <dbReference type="Proteomes" id="UP001162030"/>
    </source>
</evidence>
<gene>
    <name evidence="2" type="ORF">MSZNOR_0156</name>
</gene>
<name>A0ABN8WWA8_9GAMM</name>